<dbReference type="WBParaSite" id="jg659">
    <property type="protein sequence ID" value="jg659"/>
    <property type="gene ID" value="jg659"/>
</dbReference>
<reference evidence="2" key="1">
    <citation type="submission" date="2022-11" db="UniProtKB">
        <authorList>
            <consortium name="WormBaseParasite"/>
        </authorList>
    </citation>
    <scope>IDENTIFICATION</scope>
</reference>
<organism evidence="1 2">
    <name type="scientific">Ditylenchus dipsaci</name>
    <dbReference type="NCBI Taxonomy" id="166011"/>
    <lineage>
        <taxon>Eukaryota</taxon>
        <taxon>Metazoa</taxon>
        <taxon>Ecdysozoa</taxon>
        <taxon>Nematoda</taxon>
        <taxon>Chromadorea</taxon>
        <taxon>Rhabditida</taxon>
        <taxon>Tylenchina</taxon>
        <taxon>Tylenchomorpha</taxon>
        <taxon>Sphaerularioidea</taxon>
        <taxon>Anguinidae</taxon>
        <taxon>Anguininae</taxon>
        <taxon>Ditylenchus</taxon>
    </lineage>
</organism>
<dbReference type="AlphaFoldDB" id="A0A915EJK8"/>
<proteinExistence type="predicted"/>
<name>A0A915EJK8_9BILA</name>
<evidence type="ECO:0000313" key="2">
    <source>
        <dbReference type="WBParaSite" id="jg659"/>
    </source>
</evidence>
<dbReference type="Proteomes" id="UP000887574">
    <property type="component" value="Unplaced"/>
</dbReference>
<protein>
    <submittedName>
        <fullName evidence="2">Uncharacterized protein</fullName>
    </submittedName>
</protein>
<evidence type="ECO:0000313" key="1">
    <source>
        <dbReference type="Proteomes" id="UP000887574"/>
    </source>
</evidence>
<accession>A0A915EJK8</accession>
<keyword evidence="1" id="KW-1185">Reference proteome</keyword>
<sequence length="278" mass="32338">MLPQSPMYIQTCPKCDVPDFHHKLLSDPKLLAAVTKSYDGQCRERNLVFLAQELGPKNYRKLYEKLLMVTNVCVHNEKYMQTCRNYEIIIDTAQKFKNCWGVASHWEERIYLNPKCFERPLYLITTMLHEIKHVVAKAQETDKALRGTAEQDRTDYPKIKRVDSCHSGHWLEGIDELRDSFGIFITAGNMSILEGYEKHLAKWKTQADLFLSKGSALSTVGLKTIAVMAGSSLFKLVELRYRKRQIKKKQAKKVKQEKHVERTRLMFERLDSIKKTPL</sequence>